<proteinExistence type="predicted"/>
<accession>A0ABQ9D0A9</accession>
<sequence>MGKNVQAAQEPCAPDLCHSLDHPEAEVKEKDFAQSIEAWKLFHGNHQFLLSPNPAGLRGNSLEFEENGCNTALGHGKDKLTDPGVHLAVPQFKLHVIT</sequence>
<protein>
    <submittedName>
        <fullName evidence="1">Uncharacterized protein</fullName>
    </submittedName>
</protein>
<keyword evidence="2" id="KW-1185">Reference proteome</keyword>
<name>A0ABQ9D0A9_9PASS</name>
<gene>
    <name evidence="1" type="ORF">WISP_114491</name>
</gene>
<dbReference type="Proteomes" id="UP001145742">
    <property type="component" value="Unassembled WGS sequence"/>
</dbReference>
<organism evidence="1 2">
    <name type="scientific">Willisornis vidua</name>
    <name type="common">Xingu scale-backed antbird</name>
    <dbReference type="NCBI Taxonomy" id="1566151"/>
    <lineage>
        <taxon>Eukaryota</taxon>
        <taxon>Metazoa</taxon>
        <taxon>Chordata</taxon>
        <taxon>Craniata</taxon>
        <taxon>Vertebrata</taxon>
        <taxon>Euteleostomi</taxon>
        <taxon>Archelosauria</taxon>
        <taxon>Archosauria</taxon>
        <taxon>Dinosauria</taxon>
        <taxon>Saurischia</taxon>
        <taxon>Theropoda</taxon>
        <taxon>Coelurosauria</taxon>
        <taxon>Aves</taxon>
        <taxon>Neognathae</taxon>
        <taxon>Neoaves</taxon>
        <taxon>Telluraves</taxon>
        <taxon>Australaves</taxon>
        <taxon>Passeriformes</taxon>
        <taxon>Thamnophilidae</taxon>
        <taxon>Willisornis</taxon>
    </lineage>
</organism>
<evidence type="ECO:0000313" key="1">
    <source>
        <dbReference type="EMBL" id="KAJ7409434.1"/>
    </source>
</evidence>
<dbReference type="EMBL" id="WHWB01034471">
    <property type="protein sequence ID" value="KAJ7409434.1"/>
    <property type="molecule type" value="Genomic_DNA"/>
</dbReference>
<reference evidence="1" key="1">
    <citation type="submission" date="2019-10" db="EMBL/GenBank/DDBJ databases">
        <authorList>
            <person name="Soares A.E.R."/>
            <person name="Aleixo A."/>
            <person name="Schneider P."/>
            <person name="Miyaki C.Y."/>
            <person name="Schneider M.P."/>
            <person name="Mello C."/>
            <person name="Vasconcelos A.T.R."/>
        </authorList>
    </citation>
    <scope>NUCLEOTIDE SEQUENCE</scope>
    <source>
        <tissue evidence="1">Muscle</tissue>
    </source>
</reference>
<comment type="caution">
    <text evidence="1">The sequence shown here is derived from an EMBL/GenBank/DDBJ whole genome shotgun (WGS) entry which is preliminary data.</text>
</comment>
<evidence type="ECO:0000313" key="2">
    <source>
        <dbReference type="Proteomes" id="UP001145742"/>
    </source>
</evidence>